<dbReference type="SMART" id="SM00220">
    <property type="entry name" value="S_TKc"/>
    <property type="match status" value="1"/>
</dbReference>
<feature type="region of interest" description="Disordered" evidence="19">
    <location>
        <begin position="163"/>
        <end position="185"/>
    </location>
</feature>
<feature type="domain" description="KEN" evidence="21">
    <location>
        <begin position="277"/>
        <end position="408"/>
    </location>
</feature>
<evidence type="ECO:0000256" key="7">
    <source>
        <dbReference type="ARBA" id="ARBA00022723"/>
    </source>
</evidence>
<evidence type="ECO:0000313" key="23">
    <source>
        <dbReference type="Proteomes" id="UP000077315"/>
    </source>
</evidence>
<name>A0A167QWK6_PHYB8</name>
<keyword evidence="23" id="KW-1185">Reference proteome</keyword>
<dbReference type="GO" id="GO:0046872">
    <property type="term" value="F:metal ion binding"/>
    <property type="evidence" value="ECO:0007669"/>
    <property type="project" value="UniProtKB-KW"/>
</dbReference>
<evidence type="ECO:0000313" key="22">
    <source>
        <dbReference type="EMBL" id="OAD80391.1"/>
    </source>
</evidence>
<evidence type="ECO:0000256" key="12">
    <source>
        <dbReference type="ARBA" id="ARBA00022840"/>
    </source>
</evidence>
<evidence type="ECO:0000256" key="6">
    <source>
        <dbReference type="ARBA" id="ARBA00022692"/>
    </source>
</evidence>
<keyword evidence="10" id="KW-0418">Kinase</keyword>
<evidence type="ECO:0000256" key="14">
    <source>
        <dbReference type="ARBA" id="ARBA00022989"/>
    </source>
</evidence>
<keyword evidence="11" id="KW-0378">Hydrolase</keyword>
<dbReference type="GO" id="GO:0051082">
    <property type="term" value="F:unfolded protein binding"/>
    <property type="evidence" value="ECO:0007669"/>
    <property type="project" value="TreeGrafter"/>
</dbReference>
<dbReference type="RefSeq" id="XP_018298431.1">
    <property type="nucleotide sequence ID" value="XM_018427860.1"/>
</dbReference>
<comment type="cofactor">
    <cofactor evidence="1">
        <name>Mg(2+)</name>
        <dbReference type="ChEBI" id="CHEBI:18420"/>
    </cofactor>
</comment>
<keyword evidence="14" id="KW-1133">Transmembrane helix</keyword>
<keyword evidence="5" id="KW-0808">Transferase</keyword>
<dbReference type="FunFam" id="3.30.200.20:FF:000077">
    <property type="entry name" value="Putative Serine/threonine-protein kinase/endoribonuclease IRE1"/>
    <property type="match status" value="1"/>
</dbReference>
<dbReference type="PROSITE" id="PS50011">
    <property type="entry name" value="PROTEIN_KINASE_DOM"/>
    <property type="match status" value="1"/>
</dbReference>
<dbReference type="InterPro" id="IPR045133">
    <property type="entry name" value="IRE1/2-like"/>
</dbReference>
<keyword evidence="6" id="KW-0812">Transmembrane</keyword>
<evidence type="ECO:0000259" key="20">
    <source>
        <dbReference type="PROSITE" id="PS50011"/>
    </source>
</evidence>
<evidence type="ECO:0000256" key="1">
    <source>
        <dbReference type="ARBA" id="ARBA00001946"/>
    </source>
</evidence>
<dbReference type="Pfam" id="PF00069">
    <property type="entry name" value="Pkinase"/>
    <property type="match status" value="1"/>
</dbReference>
<dbReference type="GO" id="GO:0006397">
    <property type="term" value="P:mRNA processing"/>
    <property type="evidence" value="ECO:0007669"/>
    <property type="project" value="InterPro"/>
</dbReference>
<evidence type="ECO:0000256" key="10">
    <source>
        <dbReference type="ARBA" id="ARBA00022777"/>
    </source>
</evidence>
<dbReference type="PANTHER" id="PTHR13954:SF6">
    <property type="entry name" value="NON-SPECIFIC SERINE_THREONINE PROTEIN KINASE"/>
    <property type="match status" value="1"/>
</dbReference>
<dbReference type="Pfam" id="PF06479">
    <property type="entry name" value="Ribonuc_2-5A"/>
    <property type="match status" value="1"/>
</dbReference>
<dbReference type="OrthoDB" id="63989at2759"/>
<keyword evidence="16" id="KW-0325">Glycoprotein</keyword>
<dbReference type="VEuPathDB" id="FungiDB:PHYBLDRAFT_104675"/>
<dbReference type="EC" id="2.7.11.1" evidence="3"/>
<protein>
    <recommendedName>
        <fullName evidence="3">non-specific serine/threonine protein kinase</fullName>
        <ecNumber evidence="3">2.7.11.1</ecNumber>
    </recommendedName>
</protein>
<evidence type="ECO:0000259" key="21">
    <source>
        <dbReference type="PROSITE" id="PS51392"/>
    </source>
</evidence>
<dbReference type="InterPro" id="IPR008271">
    <property type="entry name" value="Ser/Thr_kinase_AS"/>
</dbReference>
<evidence type="ECO:0000256" key="8">
    <source>
        <dbReference type="ARBA" id="ARBA00022729"/>
    </source>
</evidence>
<dbReference type="FunFam" id="1.10.510.10:FF:000572">
    <property type="entry name" value="Serine/threonine-protein kinase/endoribonuclease IRE1"/>
    <property type="match status" value="1"/>
</dbReference>
<dbReference type="InterPro" id="IPR000719">
    <property type="entry name" value="Prot_kinase_dom"/>
</dbReference>
<keyword evidence="9" id="KW-0547">Nucleotide-binding</keyword>
<dbReference type="GO" id="GO:0004674">
    <property type="term" value="F:protein serine/threonine kinase activity"/>
    <property type="evidence" value="ECO:0007669"/>
    <property type="project" value="UniProtKB-KW"/>
</dbReference>
<dbReference type="GO" id="GO:1990604">
    <property type="term" value="C:IRE1-TRAF2-ASK1 complex"/>
    <property type="evidence" value="ECO:0007669"/>
    <property type="project" value="TreeGrafter"/>
</dbReference>
<dbReference type="Gene3D" id="1.10.510.10">
    <property type="entry name" value="Transferase(Phosphotransferase) domain 1"/>
    <property type="match status" value="1"/>
</dbReference>
<comment type="catalytic activity">
    <reaction evidence="18">
        <text>L-seryl-[protein] + ATP = O-phospho-L-seryl-[protein] + ADP + H(+)</text>
        <dbReference type="Rhea" id="RHEA:17989"/>
        <dbReference type="Rhea" id="RHEA-COMP:9863"/>
        <dbReference type="Rhea" id="RHEA-COMP:11604"/>
        <dbReference type="ChEBI" id="CHEBI:15378"/>
        <dbReference type="ChEBI" id="CHEBI:29999"/>
        <dbReference type="ChEBI" id="CHEBI:30616"/>
        <dbReference type="ChEBI" id="CHEBI:83421"/>
        <dbReference type="ChEBI" id="CHEBI:456216"/>
        <dbReference type="EC" id="2.7.11.1"/>
    </reaction>
    <physiologicalReaction direction="left-to-right" evidence="18">
        <dbReference type="Rhea" id="RHEA:17990"/>
    </physiologicalReaction>
</comment>
<dbReference type="InterPro" id="IPR010513">
    <property type="entry name" value="KEN_dom"/>
</dbReference>
<dbReference type="PANTHER" id="PTHR13954">
    <property type="entry name" value="IRE1-RELATED"/>
    <property type="match status" value="1"/>
</dbReference>
<dbReference type="CDD" id="cd10422">
    <property type="entry name" value="RNase_Ire1"/>
    <property type="match status" value="1"/>
</dbReference>
<dbReference type="EMBL" id="KV440971">
    <property type="protein sequence ID" value="OAD80391.1"/>
    <property type="molecule type" value="Genomic_DNA"/>
</dbReference>
<dbReference type="GO" id="GO:0070059">
    <property type="term" value="P:intrinsic apoptotic signaling pathway in response to endoplasmic reticulum stress"/>
    <property type="evidence" value="ECO:0007669"/>
    <property type="project" value="TreeGrafter"/>
</dbReference>
<dbReference type="PROSITE" id="PS51392">
    <property type="entry name" value="KEN"/>
    <property type="match status" value="1"/>
</dbReference>
<dbReference type="GO" id="GO:0036498">
    <property type="term" value="P:IRE1-mediated unfolded protein response"/>
    <property type="evidence" value="ECO:0007669"/>
    <property type="project" value="UniProtKB-ARBA"/>
</dbReference>
<dbReference type="Gene3D" id="3.30.200.20">
    <property type="entry name" value="Phosphorylase Kinase, domain 1"/>
    <property type="match status" value="1"/>
</dbReference>
<evidence type="ECO:0000256" key="4">
    <source>
        <dbReference type="ARBA" id="ARBA00022527"/>
    </source>
</evidence>
<evidence type="ECO:0000256" key="18">
    <source>
        <dbReference type="ARBA" id="ARBA00048977"/>
    </source>
</evidence>
<evidence type="ECO:0000256" key="16">
    <source>
        <dbReference type="ARBA" id="ARBA00023180"/>
    </source>
</evidence>
<dbReference type="Proteomes" id="UP000077315">
    <property type="component" value="Unassembled WGS sequence"/>
</dbReference>
<feature type="domain" description="Protein kinase" evidence="20">
    <location>
        <begin position="1"/>
        <end position="274"/>
    </location>
</feature>
<evidence type="ECO:0000256" key="9">
    <source>
        <dbReference type="ARBA" id="ARBA00022741"/>
    </source>
</evidence>
<dbReference type="InParanoid" id="A0A167QWK6"/>
<dbReference type="InterPro" id="IPR011009">
    <property type="entry name" value="Kinase-like_dom_sf"/>
</dbReference>
<evidence type="ECO:0000256" key="13">
    <source>
        <dbReference type="ARBA" id="ARBA00022842"/>
    </source>
</evidence>
<evidence type="ECO:0000256" key="17">
    <source>
        <dbReference type="ARBA" id="ARBA00048659"/>
    </source>
</evidence>
<evidence type="ECO:0000256" key="15">
    <source>
        <dbReference type="ARBA" id="ARBA00023136"/>
    </source>
</evidence>
<keyword evidence="4" id="KW-0723">Serine/threonine-protein kinase</keyword>
<dbReference type="PROSITE" id="PS00108">
    <property type="entry name" value="PROTEIN_KINASE_ST"/>
    <property type="match status" value="1"/>
</dbReference>
<keyword evidence="15" id="KW-0472">Membrane</keyword>
<keyword evidence="12" id="KW-0067">ATP-binding</keyword>
<evidence type="ECO:0000256" key="11">
    <source>
        <dbReference type="ARBA" id="ARBA00022801"/>
    </source>
</evidence>
<dbReference type="InterPro" id="IPR038357">
    <property type="entry name" value="KEN_sf"/>
</dbReference>
<keyword evidence="8" id="KW-0732">Signal</keyword>
<dbReference type="AlphaFoldDB" id="A0A167QWK6"/>
<feature type="non-terminal residue" evidence="22">
    <location>
        <position position="1"/>
    </location>
</feature>
<keyword evidence="13" id="KW-0460">Magnesium</keyword>
<dbReference type="GO" id="GO:0005524">
    <property type="term" value="F:ATP binding"/>
    <property type="evidence" value="ECO:0007669"/>
    <property type="project" value="UniProtKB-KW"/>
</dbReference>
<comment type="catalytic activity">
    <reaction evidence="17">
        <text>L-threonyl-[protein] + ATP = O-phospho-L-threonyl-[protein] + ADP + H(+)</text>
        <dbReference type="Rhea" id="RHEA:46608"/>
        <dbReference type="Rhea" id="RHEA-COMP:11060"/>
        <dbReference type="Rhea" id="RHEA-COMP:11605"/>
        <dbReference type="ChEBI" id="CHEBI:15378"/>
        <dbReference type="ChEBI" id="CHEBI:30013"/>
        <dbReference type="ChEBI" id="CHEBI:30616"/>
        <dbReference type="ChEBI" id="CHEBI:61977"/>
        <dbReference type="ChEBI" id="CHEBI:456216"/>
        <dbReference type="EC" id="2.7.11.1"/>
    </reaction>
    <physiologicalReaction direction="left-to-right" evidence="17">
        <dbReference type="Rhea" id="RHEA:46609"/>
    </physiologicalReaction>
</comment>
<dbReference type="STRING" id="763407.A0A167QWK6"/>
<dbReference type="GO" id="GO:0016787">
    <property type="term" value="F:hydrolase activity"/>
    <property type="evidence" value="ECO:0007669"/>
    <property type="project" value="UniProtKB-KW"/>
</dbReference>
<evidence type="ECO:0000256" key="2">
    <source>
        <dbReference type="ARBA" id="ARBA00004167"/>
    </source>
</evidence>
<dbReference type="Gene3D" id="1.20.1440.180">
    <property type="entry name" value="KEN domain"/>
    <property type="match status" value="1"/>
</dbReference>
<gene>
    <name evidence="22" type="ORF">PHYBLDRAFT_104675</name>
</gene>
<proteinExistence type="predicted"/>
<keyword evidence="7" id="KW-0479">Metal-binding</keyword>
<dbReference type="SUPFAM" id="SSF56112">
    <property type="entry name" value="Protein kinase-like (PK-like)"/>
    <property type="match status" value="1"/>
</dbReference>
<comment type="subcellular location">
    <subcellularLocation>
        <location evidence="2">Membrane</location>
        <topology evidence="2">Single-pass membrane protein</topology>
    </subcellularLocation>
</comment>
<accession>A0A167QWK6</accession>
<dbReference type="GO" id="GO:0004521">
    <property type="term" value="F:RNA endonuclease activity"/>
    <property type="evidence" value="ECO:0007669"/>
    <property type="project" value="InterPro"/>
</dbReference>
<sequence length="408" mass="46894">FIGYGSHGTVVYKGEFDGRSVAVKRLLIDFYDVALQEVKLLQESDDHANVIRYFYKEETDRFLFIALELCYGSLHDCMERSLPIADMQLFDQINPANILQQMMAGIQHLHSLKIVHRDIKPHNILLAPSKTNRKDKKPSLRILISDFGLCKKLDGEQSSFHYTAQSPAGTSGWRAPEFSKGGNDPNTIGSVKATRAIDIFSAGCVFYYVLSGGEHPFGNRFGRENNILKGVYDLSRLQSMGEDGVEAMDLIERMLSVQPHIRPKADIVLAHPFFWSPSKRLGFLQDASDRFEVEQRDPPSDLLRRLESDGERVIGQDWYRRIDRVLANDLGKFRKYDGKRVRDLLRALRNKKHHWQDLPDPVKKTLGEPPNDYLYYFTARFPYLLLHAYYVILNDPSLTSEGSLRQYF</sequence>
<evidence type="ECO:0000256" key="19">
    <source>
        <dbReference type="SAM" id="MobiDB-lite"/>
    </source>
</evidence>
<dbReference type="SMART" id="SM00580">
    <property type="entry name" value="PUG"/>
    <property type="match status" value="1"/>
</dbReference>
<organism evidence="22 23">
    <name type="scientific">Phycomyces blakesleeanus (strain ATCC 8743b / DSM 1359 / FGSC 10004 / NBRC 33097 / NRRL 1555)</name>
    <dbReference type="NCBI Taxonomy" id="763407"/>
    <lineage>
        <taxon>Eukaryota</taxon>
        <taxon>Fungi</taxon>
        <taxon>Fungi incertae sedis</taxon>
        <taxon>Mucoromycota</taxon>
        <taxon>Mucoromycotina</taxon>
        <taxon>Mucoromycetes</taxon>
        <taxon>Mucorales</taxon>
        <taxon>Phycomycetaceae</taxon>
        <taxon>Phycomyces</taxon>
    </lineage>
</organism>
<dbReference type="GeneID" id="28988766"/>
<reference evidence="23" key="1">
    <citation type="submission" date="2015-06" db="EMBL/GenBank/DDBJ databases">
        <title>Expansion of signal transduction pathways in fungi by whole-genome duplication.</title>
        <authorList>
            <consortium name="DOE Joint Genome Institute"/>
            <person name="Corrochano L.M."/>
            <person name="Kuo A."/>
            <person name="Marcet-Houben M."/>
            <person name="Polaino S."/>
            <person name="Salamov A."/>
            <person name="Villalobos J.M."/>
            <person name="Alvarez M.I."/>
            <person name="Avalos J."/>
            <person name="Benito E.P."/>
            <person name="Benoit I."/>
            <person name="Burger G."/>
            <person name="Camino L.P."/>
            <person name="Canovas D."/>
            <person name="Cerda-Olmedo E."/>
            <person name="Cheng J.-F."/>
            <person name="Dominguez A."/>
            <person name="Elias M."/>
            <person name="Eslava A.P."/>
            <person name="Glaser F."/>
            <person name="Grimwood J."/>
            <person name="Gutierrez G."/>
            <person name="Heitman J."/>
            <person name="Henrissat B."/>
            <person name="Iturriaga E.A."/>
            <person name="Lang B.F."/>
            <person name="Lavin J.L."/>
            <person name="Lee S."/>
            <person name="Li W."/>
            <person name="Lindquist E."/>
            <person name="Lopez-Garcia S."/>
            <person name="Luque E.M."/>
            <person name="Marcos A.T."/>
            <person name="Martin J."/>
            <person name="McCluskey K."/>
            <person name="Medina H.R."/>
            <person name="Miralles-Duran A."/>
            <person name="Miyazaki A."/>
            <person name="Munoz-Torres E."/>
            <person name="Oguiza J.A."/>
            <person name="Ohm R."/>
            <person name="Olmedo M."/>
            <person name="Orejas M."/>
            <person name="Ortiz-Castellanos L."/>
            <person name="Pisabarro A.G."/>
            <person name="Rodriguez-Romero J."/>
            <person name="Ruiz-Herrera J."/>
            <person name="Ruiz-Vazquez R."/>
            <person name="Sanz C."/>
            <person name="Schackwitz W."/>
            <person name="Schmutz J."/>
            <person name="Shahriari M."/>
            <person name="Shelest E."/>
            <person name="Silva-Franco F."/>
            <person name="Soanes D."/>
            <person name="Syed K."/>
            <person name="Tagua V.G."/>
            <person name="Talbot N.J."/>
            <person name="Thon M."/>
            <person name="De vries R.P."/>
            <person name="Wiebenga A."/>
            <person name="Yadav J.S."/>
            <person name="Braun E.L."/>
            <person name="Baker S."/>
            <person name="Garre V."/>
            <person name="Horwitz B."/>
            <person name="Torres-Martinez S."/>
            <person name="Idnurm A."/>
            <person name="Herrera-Estrella A."/>
            <person name="Gabaldon T."/>
            <person name="Grigoriev I.V."/>
        </authorList>
    </citation>
    <scope>NUCLEOTIDE SEQUENCE [LARGE SCALE GENOMIC DNA]</scope>
    <source>
        <strain evidence="23">NRRL 1555(-)</strain>
    </source>
</reference>
<evidence type="ECO:0000256" key="5">
    <source>
        <dbReference type="ARBA" id="ARBA00022679"/>
    </source>
</evidence>
<evidence type="ECO:0000256" key="3">
    <source>
        <dbReference type="ARBA" id="ARBA00012513"/>
    </source>
</evidence>